<accession>A0A6J4JPX7</accession>
<feature type="non-terminal residue" evidence="2">
    <location>
        <position position="1"/>
    </location>
</feature>
<reference evidence="2" key="1">
    <citation type="submission" date="2020-02" db="EMBL/GenBank/DDBJ databases">
        <authorList>
            <person name="Meier V. D."/>
        </authorList>
    </citation>
    <scope>NUCLEOTIDE SEQUENCE</scope>
    <source>
        <strain evidence="2">AVDCRST_MAG77</strain>
    </source>
</reference>
<sequence length="198" mass="19470">GLCGRHERDVPVRDDGGLSGAGDAAGVRGDQPEHYLGRAGALLRAQDEPVLAGVLSVAVERGGAGGVRGGGVGAGARRGVAALRDRVHGRGEGAVFECKRAEAGGLPRVGATAAGAAGAVPAGGGVLPRGDGLPAVPAVWVGPGRRSAGTGGAVPDVGGDAVVRGAEPEPRERALHAGRPGGMVRPAGGVHRREWNRV</sequence>
<name>A0A6J4JPX7_9CHLR</name>
<evidence type="ECO:0000313" key="2">
    <source>
        <dbReference type="EMBL" id="CAA9284380.1"/>
    </source>
</evidence>
<feature type="non-terminal residue" evidence="2">
    <location>
        <position position="198"/>
    </location>
</feature>
<feature type="region of interest" description="Disordered" evidence="1">
    <location>
        <begin position="1"/>
        <end position="30"/>
    </location>
</feature>
<dbReference type="AlphaFoldDB" id="A0A6J4JPX7"/>
<feature type="compositionally biased region" description="Basic and acidic residues" evidence="1">
    <location>
        <begin position="1"/>
        <end position="16"/>
    </location>
</feature>
<feature type="region of interest" description="Disordered" evidence="1">
    <location>
        <begin position="169"/>
        <end position="188"/>
    </location>
</feature>
<protein>
    <submittedName>
        <fullName evidence="2">G:T/U mismatch-specific uracil/thymine DNA-glycosylase</fullName>
    </submittedName>
</protein>
<dbReference type="EMBL" id="CADCTC010000218">
    <property type="protein sequence ID" value="CAA9284380.1"/>
    <property type="molecule type" value="Genomic_DNA"/>
</dbReference>
<evidence type="ECO:0000256" key="1">
    <source>
        <dbReference type="SAM" id="MobiDB-lite"/>
    </source>
</evidence>
<proteinExistence type="predicted"/>
<gene>
    <name evidence="2" type="ORF">AVDCRST_MAG77-4158</name>
</gene>
<organism evidence="2">
    <name type="scientific">uncultured Chloroflexota bacterium</name>
    <dbReference type="NCBI Taxonomy" id="166587"/>
    <lineage>
        <taxon>Bacteria</taxon>
        <taxon>Bacillati</taxon>
        <taxon>Chloroflexota</taxon>
        <taxon>environmental samples</taxon>
    </lineage>
</organism>